<feature type="chain" id="PRO_5039202337" evidence="4">
    <location>
        <begin position="23"/>
        <end position="455"/>
    </location>
</feature>
<evidence type="ECO:0000313" key="5">
    <source>
        <dbReference type="EMBL" id="KFI83044.1"/>
    </source>
</evidence>
<feature type="signal peptide" evidence="4">
    <location>
        <begin position="1"/>
        <end position="22"/>
    </location>
</feature>
<dbReference type="GO" id="GO:1901982">
    <property type="term" value="F:maltose binding"/>
    <property type="evidence" value="ECO:0007669"/>
    <property type="project" value="TreeGrafter"/>
</dbReference>
<accession>A0A7V8HQ99</accession>
<keyword evidence="2" id="KW-0813">Transport</keyword>
<dbReference type="GO" id="GO:0042956">
    <property type="term" value="P:maltodextrin transmembrane transport"/>
    <property type="evidence" value="ECO:0007669"/>
    <property type="project" value="TreeGrafter"/>
</dbReference>
<evidence type="ECO:0000256" key="4">
    <source>
        <dbReference type="SAM" id="SignalP"/>
    </source>
</evidence>
<dbReference type="PROSITE" id="PS51257">
    <property type="entry name" value="PROKAR_LIPOPROTEIN"/>
    <property type="match status" value="1"/>
</dbReference>
<dbReference type="SUPFAM" id="SSF53850">
    <property type="entry name" value="Periplasmic binding protein-like II"/>
    <property type="match status" value="1"/>
</dbReference>
<dbReference type="Pfam" id="PF13416">
    <property type="entry name" value="SBP_bac_8"/>
    <property type="match status" value="1"/>
</dbReference>
<dbReference type="InterPro" id="IPR006059">
    <property type="entry name" value="SBP"/>
</dbReference>
<evidence type="ECO:0000313" key="6">
    <source>
        <dbReference type="Proteomes" id="UP000029109"/>
    </source>
</evidence>
<sequence>MNTMKKTVAVAAIAALGLTGLAGCGGDAADDGKGHVYYMNNKSEVVDQLQQIADLYTEQTGVEVEIQTAASGTYDSTMSSELSKSNAPTMFNISGYDQFAKYQDYVEPLQDTEVYGKLTDEGKSYSYKIGEDSYTLPYAAEWYGIIYNKAILEDYCSKDYAVIDSVDDIVDYATFKDVVESIQKHKDDLGLAGAIATPGLDASDTYRFGAHMTRIPLFYEYRDNDTTFMSEIEGTYVDNYKDFFDLSVENSPTEPGMLSSKTYDDCTAEFSLGQVAFYPNGVWAYSNIKGNEVADEDLGMLPYFMGIEGEEEYGPAGVYDASWAVNKNASEEDKQATLDFIEWMVTNDEAKKILAKDCGFAVPFTTFGEDEQPDNPLTAAARAYTEAGKTELRSFTIPNQQWQDNITNALVEYAQGTGDWATVKDAFVNGWATEWANNEESLGMLPQADKFSAEG</sequence>
<name>A0A7V8HQ99_9BIFI</name>
<gene>
    <name evidence="5" type="ORF">BPULL_1174</name>
</gene>
<comment type="similarity">
    <text evidence="1">Belongs to the bacterial solute-binding protein 1 family.</text>
</comment>
<dbReference type="Proteomes" id="UP000029109">
    <property type="component" value="Unassembled WGS sequence"/>
</dbReference>
<evidence type="ECO:0000256" key="1">
    <source>
        <dbReference type="ARBA" id="ARBA00008520"/>
    </source>
</evidence>
<comment type="caution">
    <text evidence="5">The sequence shown here is derived from an EMBL/GenBank/DDBJ whole genome shotgun (WGS) entry which is preliminary data.</text>
</comment>
<reference evidence="5 6" key="1">
    <citation type="submission" date="2014-03" db="EMBL/GenBank/DDBJ databases">
        <title>Genomics of Bifidobacteria.</title>
        <authorList>
            <person name="Ventura M."/>
            <person name="Milani C."/>
            <person name="Lugli G.A."/>
        </authorList>
    </citation>
    <scope>NUCLEOTIDE SEQUENCE [LARGE SCALE GENOMIC DNA]</scope>
    <source>
        <strain evidence="5 6">LMG 21816</strain>
    </source>
</reference>
<organism evidence="5 6">
    <name type="scientific">Bifidobacterium pullorum</name>
    <dbReference type="NCBI Taxonomy" id="78448"/>
    <lineage>
        <taxon>Bacteria</taxon>
        <taxon>Bacillati</taxon>
        <taxon>Actinomycetota</taxon>
        <taxon>Actinomycetes</taxon>
        <taxon>Bifidobacteriales</taxon>
        <taxon>Bifidobacteriaceae</taxon>
        <taxon>Bifidobacterium</taxon>
    </lineage>
</organism>
<dbReference type="GO" id="GO:0015768">
    <property type="term" value="P:maltose transport"/>
    <property type="evidence" value="ECO:0007669"/>
    <property type="project" value="TreeGrafter"/>
</dbReference>
<dbReference type="RefSeq" id="WP_051912278.1">
    <property type="nucleotide sequence ID" value="NZ_DBFZWQ010000148.1"/>
</dbReference>
<dbReference type="AlphaFoldDB" id="A0A7V8HQ99"/>
<dbReference type="Gene3D" id="3.40.190.10">
    <property type="entry name" value="Periplasmic binding protein-like II"/>
    <property type="match status" value="1"/>
</dbReference>
<dbReference type="EMBL" id="JGZJ01000007">
    <property type="protein sequence ID" value="KFI83044.1"/>
    <property type="molecule type" value="Genomic_DNA"/>
</dbReference>
<evidence type="ECO:0000256" key="2">
    <source>
        <dbReference type="ARBA" id="ARBA00022448"/>
    </source>
</evidence>
<keyword evidence="3 4" id="KW-0732">Signal</keyword>
<proteinExistence type="inferred from homology"/>
<dbReference type="GO" id="GO:0055052">
    <property type="term" value="C:ATP-binding cassette (ABC) transporter complex, substrate-binding subunit-containing"/>
    <property type="evidence" value="ECO:0007669"/>
    <property type="project" value="TreeGrafter"/>
</dbReference>
<protein>
    <submittedName>
        <fullName evidence="5">ABC transporter substrate-binding protein</fullName>
    </submittedName>
</protein>
<dbReference type="PANTHER" id="PTHR30061:SF50">
    <property type="entry name" value="MALTOSE_MALTODEXTRIN-BINDING PERIPLASMIC PROTEIN"/>
    <property type="match status" value="1"/>
</dbReference>
<evidence type="ECO:0000256" key="3">
    <source>
        <dbReference type="ARBA" id="ARBA00022729"/>
    </source>
</evidence>
<dbReference type="PANTHER" id="PTHR30061">
    <property type="entry name" value="MALTOSE-BINDING PERIPLASMIC PROTEIN"/>
    <property type="match status" value="1"/>
</dbReference>